<dbReference type="InterPro" id="IPR058087">
    <property type="entry name" value="XAC2610_dom"/>
</dbReference>
<sequence>MKKQYLLLLLLFAGHLSGAQKTSVYTWAHYSGTIGSYPVEVKIRSTKNADSVWGEYYYKKQGSAASIYLDGTTKAGGAQLREHAYNRQLQKHEQTGTFVLNSIGSNMLTGTWTDIHERTLPVQLRRIENDFINELQQWDIRLQLYKGQVENAGGSLQTYTRANKLIIYDPVTKSTRLLSGFDEVLYHNYGEIELEDLNFDRYPDLKIPIYFPQAVKNDGAYLYFIYHPERRQFVLNNALNELGYLDFNASTKEFRKSDADGRGNEGDAYYKWVNNKFYMVREVRSYEDSPQVFYTEYTIRNGQSIKTKTYKK</sequence>
<dbReference type="NCBIfam" id="NF047539">
    <property type="entry name" value="XAC2610_fam"/>
    <property type="match status" value="1"/>
</dbReference>
<evidence type="ECO:0000256" key="1">
    <source>
        <dbReference type="SAM" id="SignalP"/>
    </source>
</evidence>
<comment type="caution">
    <text evidence="2">The sequence shown here is derived from an EMBL/GenBank/DDBJ whole genome shotgun (WGS) entry which is preliminary data.</text>
</comment>
<keyword evidence="1" id="KW-0732">Signal</keyword>
<name>A0ABS8PWT1_9BACT</name>
<evidence type="ECO:0000313" key="3">
    <source>
        <dbReference type="Proteomes" id="UP001199816"/>
    </source>
</evidence>
<reference evidence="2 3" key="1">
    <citation type="submission" date="2021-11" db="EMBL/GenBank/DDBJ databases">
        <title>Genomic of Niabella pedocola.</title>
        <authorList>
            <person name="Wu T."/>
        </authorList>
    </citation>
    <scope>NUCLEOTIDE SEQUENCE [LARGE SCALE GENOMIC DNA]</scope>
    <source>
        <strain evidence="2 3">JCM 31011</strain>
    </source>
</reference>
<evidence type="ECO:0000313" key="2">
    <source>
        <dbReference type="EMBL" id="MCD2425350.1"/>
    </source>
</evidence>
<protein>
    <submittedName>
        <fullName evidence="2">Uncharacterized protein</fullName>
    </submittedName>
</protein>
<gene>
    <name evidence="2" type="ORF">LQ567_21380</name>
</gene>
<accession>A0ABS8PWT1</accession>
<dbReference type="EMBL" id="JAJNEC010000007">
    <property type="protein sequence ID" value="MCD2425350.1"/>
    <property type="molecule type" value="Genomic_DNA"/>
</dbReference>
<dbReference type="RefSeq" id="WP_231007816.1">
    <property type="nucleotide sequence ID" value="NZ_JAJNEC010000007.1"/>
</dbReference>
<keyword evidence="3" id="KW-1185">Reference proteome</keyword>
<dbReference type="Proteomes" id="UP001199816">
    <property type="component" value="Unassembled WGS sequence"/>
</dbReference>
<organism evidence="2 3">
    <name type="scientific">Niabella pedocola</name>
    <dbReference type="NCBI Taxonomy" id="1752077"/>
    <lineage>
        <taxon>Bacteria</taxon>
        <taxon>Pseudomonadati</taxon>
        <taxon>Bacteroidota</taxon>
        <taxon>Chitinophagia</taxon>
        <taxon>Chitinophagales</taxon>
        <taxon>Chitinophagaceae</taxon>
        <taxon>Niabella</taxon>
    </lineage>
</organism>
<feature type="chain" id="PRO_5046779876" evidence="1">
    <location>
        <begin position="19"/>
        <end position="312"/>
    </location>
</feature>
<feature type="signal peptide" evidence="1">
    <location>
        <begin position="1"/>
        <end position="18"/>
    </location>
</feature>
<proteinExistence type="predicted"/>